<dbReference type="SFLD" id="SFLDG01383">
    <property type="entry name" value="cyclic_pyranopterin_phosphate"/>
    <property type="match status" value="1"/>
</dbReference>
<dbReference type="EC" id="4.1.99.22" evidence="1 12"/>
<dbReference type="Proteomes" id="UP000236728">
    <property type="component" value="Unassembled WGS sequence"/>
</dbReference>
<dbReference type="InterPro" id="IPR058240">
    <property type="entry name" value="rSAM_sf"/>
</dbReference>
<dbReference type="SFLD" id="SFLDS00029">
    <property type="entry name" value="Radical_SAM"/>
    <property type="match status" value="1"/>
</dbReference>
<dbReference type="OrthoDB" id="9763993at2"/>
<dbReference type="InterPro" id="IPR050105">
    <property type="entry name" value="MoCo_biosynth_MoaA/MoaC"/>
</dbReference>
<name>A0A1H5YMB0_9BACT</name>
<keyword evidence="3 12" id="KW-0949">S-adenosyl-L-methionine</keyword>
<dbReference type="PANTHER" id="PTHR22960">
    <property type="entry name" value="MOLYBDOPTERIN COFACTOR SYNTHESIS PROTEIN A"/>
    <property type="match status" value="1"/>
</dbReference>
<dbReference type="InterPro" id="IPR010505">
    <property type="entry name" value="MoaA_twitch"/>
</dbReference>
<dbReference type="UniPathway" id="UPA00344"/>
<feature type="binding site" evidence="12">
    <location>
        <position position="221"/>
    </location>
    <ligand>
        <name>S-adenosyl-L-methionine</name>
        <dbReference type="ChEBI" id="CHEBI:59789"/>
    </ligand>
</feature>
<comment type="pathway">
    <text evidence="12">Cofactor biosynthesis; molybdopterin biosynthesis.</text>
</comment>
<keyword evidence="6 12" id="KW-0408">Iron</keyword>
<feature type="binding site" evidence="12">
    <location>
        <begin position="298"/>
        <end position="300"/>
    </location>
    <ligand>
        <name>GTP</name>
        <dbReference type="ChEBI" id="CHEBI:37565"/>
    </ligand>
</feature>
<evidence type="ECO:0000256" key="5">
    <source>
        <dbReference type="ARBA" id="ARBA00022741"/>
    </source>
</evidence>
<evidence type="ECO:0000313" key="14">
    <source>
        <dbReference type="EMBL" id="SEG25218.1"/>
    </source>
</evidence>
<dbReference type="Pfam" id="PF04055">
    <property type="entry name" value="Radical_SAM"/>
    <property type="match status" value="1"/>
</dbReference>
<evidence type="ECO:0000256" key="12">
    <source>
        <dbReference type="HAMAP-Rule" id="MF_01225"/>
    </source>
</evidence>
<dbReference type="RefSeq" id="WP_103933242.1">
    <property type="nucleotide sequence ID" value="NZ_FNVA01000003.1"/>
</dbReference>
<dbReference type="NCBIfam" id="TIGR02666">
    <property type="entry name" value="moaA"/>
    <property type="match status" value="1"/>
</dbReference>
<dbReference type="InterPro" id="IPR007197">
    <property type="entry name" value="rSAM"/>
</dbReference>
<evidence type="ECO:0000256" key="3">
    <source>
        <dbReference type="ARBA" id="ARBA00022691"/>
    </source>
</evidence>
<feature type="domain" description="Radical SAM core" evidence="13">
    <location>
        <begin position="34"/>
        <end position="262"/>
    </location>
</feature>
<accession>A0A1H5YMB0</accession>
<keyword evidence="9 12" id="KW-0501">Molybdenum cofactor biosynthesis</keyword>
<dbReference type="HAMAP" id="MF_01225_B">
    <property type="entry name" value="MoaA_B"/>
    <property type="match status" value="1"/>
</dbReference>
<feature type="binding site" evidence="12">
    <location>
        <position position="57"/>
    </location>
    <ligand>
        <name>[4Fe-4S] cluster</name>
        <dbReference type="ChEBI" id="CHEBI:49883"/>
        <label>1</label>
        <note>4Fe-4S-S-AdoMet</note>
    </ligand>
</feature>
<feature type="binding site" evidence="12">
    <location>
        <position position="90"/>
    </location>
    <ligand>
        <name>GTP</name>
        <dbReference type="ChEBI" id="CHEBI:37565"/>
    </ligand>
</feature>
<dbReference type="InterPro" id="IPR040064">
    <property type="entry name" value="MoaA-like"/>
</dbReference>
<comment type="cofactor">
    <cofactor evidence="12">
        <name>[4Fe-4S] cluster</name>
        <dbReference type="ChEBI" id="CHEBI:49883"/>
    </cofactor>
    <text evidence="12">Binds 2 [4Fe-4S] clusters. Binds 1 [4Fe-4S] cluster coordinated with 3 cysteines and an exchangeable S-adenosyl-L-methionine and 1 [4Fe-4S] cluster coordinated with 3 cysteines and the GTP-derived substrate.</text>
</comment>
<keyword evidence="8 12" id="KW-0342">GTP-binding</keyword>
<dbReference type="InterPro" id="IPR006638">
    <property type="entry name" value="Elp3/MiaA/NifB-like_rSAM"/>
</dbReference>
<evidence type="ECO:0000256" key="10">
    <source>
        <dbReference type="ARBA" id="ARBA00023239"/>
    </source>
</evidence>
<feature type="binding site" evidence="12">
    <location>
        <position position="293"/>
    </location>
    <ligand>
        <name>[4Fe-4S] cluster</name>
        <dbReference type="ChEBI" id="CHEBI:49883"/>
        <label>2</label>
        <note>4Fe-4S-substrate</note>
    </ligand>
</feature>
<dbReference type="GO" id="GO:0051539">
    <property type="term" value="F:4 iron, 4 sulfur cluster binding"/>
    <property type="evidence" value="ECO:0007669"/>
    <property type="project" value="UniProtKB-UniRule"/>
</dbReference>
<dbReference type="GO" id="GO:1904047">
    <property type="term" value="F:S-adenosyl-L-methionine binding"/>
    <property type="evidence" value="ECO:0007669"/>
    <property type="project" value="UniProtKB-UniRule"/>
</dbReference>
<dbReference type="GO" id="GO:0005525">
    <property type="term" value="F:GTP binding"/>
    <property type="evidence" value="ECO:0007669"/>
    <property type="project" value="UniProtKB-UniRule"/>
</dbReference>
<dbReference type="CDD" id="cd21117">
    <property type="entry name" value="Twitch_MoaA"/>
    <property type="match status" value="1"/>
</dbReference>
<feature type="binding site" evidence="12">
    <location>
        <position position="125"/>
    </location>
    <ligand>
        <name>GTP</name>
        <dbReference type="ChEBI" id="CHEBI:37565"/>
    </ligand>
</feature>
<feature type="binding site" evidence="12">
    <location>
        <position position="310"/>
    </location>
    <ligand>
        <name>[4Fe-4S] cluster</name>
        <dbReference type="ChEBI" id="CHEBI:49883"/>
        <label>2</label>
        <note>4Fe-4S-substrate</note>
    </ligand>
</feature>
<keyword evidence="5 12" id="KW-0547">Nucleotide-binding</keyword>
<evidence type="ECO:0000256" key="1">
    <source>
        <dbReference type="ARBA" id="ARBA00012167"/>
    </source>
</evidence>
<evidence type="ECO:0000256" key="8">
    <source>
        <dbReference type="ARBA" id="ARBA00023134"/>
    </source>
</evidence>
<dbReference type="EMBL" id="FNVA01000003">
    <property type="protein sequence ID" value="SEG25218.1"/>
    <property type="molecule type" value="Genomic_DNA"/>
</dbReference>
<sequence length="366" mass="39653">MSTTLVPITDSLTSPAPLASRAQVGAVDSTLTDGHGRRLTDLRVSVTGRCNFRCLYCRTGQGEPAGMELPLAEYERLISIFVSMGIEKVRLTGGEPLLREGLVELTAAIGRMRTAAGERLDLALTTNGFGLAKLAKPLAEAGLTRVTVSLDAVDAETFTRVTRVPGGFEKVLAGIRAAQDAGLGPVKVNCVLLRGYNDGQIEAFAEFARRERVILRFIEFMPLEEAPTPGMATTSAWSRETVVTMDEILTRLNAVGELLPLPPTHLSETARRFGFADGSAEIGIIAPVSHPFCNHCSRLRLTADGKLRTCLFSTFDHDLLAEMRSGATDDGLRQWVRTVVRGKEERHHIGEPGFLKPVRSMVQIGG</sequence>
<dbReference type="InterPro" id="IPR013785">
    <property type="entry name" value="Aldolase_TIM"/>
</dbReference>
<feature type="binding site" evidence="12">
    <location>
        <position position="50"/>
    </location>
    <ligand>
        <name>[4Fe-4S] cluster</name>
        <dbReference type="ChEBI" id="CHEBI:49883"/>
        <label>1</label>
        <note>4Fe-4S-S-AdoMet</note>
    </ligand>
</feature>
<keyword evidence="15" id="KW-1185">Reference proteome</keyword>
<dbReference type="Pfam" id="PF06463">
    <property type="entry name" value="Mob_synth_C"/>
    <property type="match status" value="1"/>
</dbReference>
<dbReference type="SMART" id="SM00729">
    <property type="entry name" value="Elp3"/>
    <property type="match status" value="1"/>
</dbReference>
<evidence type="ECO:0000256" key="2">
    <source>
        <dbReference type="ARBA" id="ARBA00022485"/>
    </source>
</evidence>
<dbReference type="PROSITE" id="PS01305">
    <property type="entry name" value="MOAA_NIFB_PQQE"/>
    <property type="match status" value="1"/>
</dbReference>
<dbReference type="InterPro" id="IPR013483">
    <property type="entry name" value="MoaA"/>
</dbReference>
<dbReference type="InterPro" id="IPR000385">
    <property type="entry name" value="MoaA_NifB_PqqE_Fe-S-bd_CS"/>
</dbReference>
<feature type="binding site" evidence="12">
    <location>
        <position position="149"/>
    </location>
    <ligand>
        <name>S-adenosyl-L-methionine</name>
        <dbReference type="ChEBI" id="CHEBI:59789"/>
    </ligand>
</feature>
<keyword evidence="10 12" id="KW-0456">Lyase</keyword>
<feature type="binding site" evidence="12">
    <location>
        <position position="56"/>
    </location>
    <ligand>
        <name>S-adenosyl-L-methionine</name>
        <dbReference type="ChEBI" id="CHEBI:59789"/>
    </ligand>
</feature>
<dbReference type="CDD" id="cd01335">
    <property type="entry name" value="Radical_SAM"/>
    <property type="match status" value="1"/>
</dbReference>
<comment type="similarity">
    <text evidence="12">Belongs to the radical SAM superfamily. MoaA family.</text>
</comment>
<dbReference type="PROSITE" id="PS51918">
    <property type="entry name" value="RADICAL_SAM"/>
    <property type="match status" value="1"/>
</dbReference>
<evidence type="ECO:0000259" key="13">
    <source>
        <dbReference type="PROSITE" id="PS51918"/>
    </source>
</evidence>
<dbReference type="AlphaFoldDB" id="A0A1H5YMB0"/>
<dbReference type="GO" id="GO:0061798">
    <property type="term" value="F:GTP 3',8'-cyclase activity"/>
    <property type="evidence" value="ECO:0007669"/>
    <property type="project" value="UniProtKB-UniRule"/>
</dbReference>
<protein>
    <recommendedName>
        <fullName evidence="1 12">GTP 3',8-cyclase</fullName>
        <ecNumber evidence="1 12">4.1.99.22</ecNumber>
    </recommendedName>
    <alternativeName>
        <fullName evidence="12">Molybdenum cofactor biosynthesis protein A</fullName>
    </alternativeName>
</protein>
<evidence type="ECO:0000256" key="11">
    <source>
        <dbReference type="ARBA" id="ARBA00048697"/>
    </source>
</evidence>
<dbReference type="GO" id="GO:0046872">
    <property type="term" value="F:metal ion binding"/>
    <property type="evidence" value="ECO:0007669"/>
    <property type="project" value="UniProtKB-KW"/>
</dbReference>
<feature type="binding site" evidence="12">
    <location>
        <position position="54"/>
    </location>
    <ligand>
        <name>[4Fe-4S] cluster</name>
        <dbReference type="ChEBI" id="CHEBI:49883"/>
        <label>1</label>
        <note>4Fe-4S-S-AdoMet</note>
    </ligand>
</feature>
<proteinExistence type="inferred from homology"/>
<dbReference type="SFLD" id="SFLDG01386">
    <property type="entry name" value="main_SPASM_domain-containing"/>
    <property type="match status" value="1"/>
</dbReference>
<keyword evidence="4 12" id="KW-0479">Metal-binding</keyword>
<reference evidence="14 15" key="1">
    <citation type="submission" date="2016-10" db="EMBL/GenBank/DDBJ databases">
        <authorList>
            <person name="de Groot N.N."/>
        </authorList>
    </citation>
    <scope>NUCLEOTIDE SEQUENCE [LARGE SCALE GENOMIC DNA]</scope>
    <source>
        <strain evidence="14 15">DSM 22489</strain>
    </source>
</reference>
<dbReference type="Gene3D" id="3.20.20.70">
    <property type="entry name" value="Aldolase class I"/>
    <property type="match status" value="1"/>
</dbReference>
<keyword evidence="7 12" id="KW-0411">Iron-sulfur</keyword>
<dbReference type="PANTHER" id="PTHR22960:SF0">
    <property type="entry name" value="MOLYBDENUM COFACTOR BIOSYNTHESIS PROTEIN 1"/>
    <property type="match status" value="1"/>
</dbReference>
<evidence type="ECO:0000256" key="7">
    <source>
        <dbReference type="ARBA" id="ARBA00023014"/>
    </source>
</evidence>
<evidence type="ECO:0000256" key="4">
    <source>
        <dbReference type="ARBA" id="ARBA00022723"/>
    </source>
</evidence>
<feature type="binding site" evidence="12">
    <location>
        <position position="296"/>
    </location>
    <ligand>
        <name>[4Fe-4S] cluster</name>
        <dbReference type="ChEBI" id="CHEBI:49883"/>
        <label>2</label>
        <note>4Fe-4S-substrate</note>
    </ligand>
</feature>
<feature type="binding site" evidence="12">
    <location>
        <position position="187"/>
    </location>
    <ligand>
        <name>GTP</name>
        <dbReference type="ChEBI" id="CHEBI:37565"/>
    </ligand>
</feature>
<evidence type="ECO:0000313" key="15">
    <source>
        <dbReference type="Proteomes" id="UP000236728"/>
    </source>
</evidence>
<gene>
    <name evidence="12" type="primary">moaA</name>
    <name evidence="14" type="ORF">SAMN05421819_2388</name>
</gene>
<evidence type="ECO:0000256" key="9">
    <source>
        <dbReference type="ARBA" id="ARBA00023150"/>
    </source>
</evidence>
<dbReference type="SFLD" id="SFLDG01067">
    <property type="entry name" value="SPASM/twitch_domain_containing"/>
    <property type="match status" value="1"/>
</dbReference>
<comment type="function">
    <text evidence="12">Catalyzes the cyclization of GTP to (8S)-3',8-cyclo-7,8-dihydroguanosine 5'-triphosphate.</text>
</comment>
<organism evidence="14 15">
    <name type="scientific">Bryocella elongata</name>
    <dbReference type="NCBI Taxonomy" id="863522"/>
    <lineage>
        <taxon>Bacteria</taxon>
        <taxon>Pseudomonadati</taxon>
        <taxon>Acidobacteriota</taxon>
        <taxon>Terriglobia</taxon>
        <taxon>Terriglobales</taxon>
        <taxon>Acidobacteriaceae</taxon>
        <taxon>Bryocella</taxon>
    </lineage>
</organism>
<comment type="subunit">
    <text evidence="12">Monomer and homodimer.</text>
</comment>
<comment type="catalytic activity">
    <reaction evidence="11 12">
        <text>GTP + AH2 + S-adenosyl-L-methionine = (8S)-3',8-cyclo-7,8-dihydroguanosine 5'-triphosphate + 5'-deoxyadenosine + L-methionine + A + H(+)</text>
        <dbReference type="Rhea" id="RHEA:49576"/>
        <dbReference type="ChEBI" id="CHEBI:13193"/>
        <dbReference type="ChEBI" id="CHEBI:15378"/>
        <dbReference type="ChEBI" id="CHEBI:17319"/>
        <dbReference type="ChEBI" id="CHEBI:17499"/>
        <dbReference type="ChEBI" id="CHEBI:37565"/>
        <dbReference type="ChEBI" id="CHEBI:57844"/>
        <dbReference type="ChEBI" id="CHEBI:59789"/>
        <dbReference type="ChEBI" id="CHEBI:131766"/>
        <dbReference type="EC" id="4.1.99.22"/>
    </reaction>
</comment>
<feature type="binding site" evidence="12">
    <location>
        <position position="94"/>
    </location>
    <ligand>
        <name>S-adenosyl-L-methionine</name>
        <dbReference type="ChEBI" id="CHEBI:59789"/>
    </ligand>
</feature>
<evidence type="ECO:0000256" key="6">
    <source>
        <dbReference type="ARBA" id="ARBA00023004"/>
    </source>
</evidence>
<dbReference type="GO" id="GO:0061799">
    <property type="term" value="F:cyclic pyranopterin monophosphate synthase activity"/>
    <property type="evidence" value="ECO:0007669"/>
    <property type="project" value="TreeGrafter"/>
</dbReference>
<feature type="binding site" evidence="12">
    <location>
        <position position="43"/>
    </location>
    <ligand>
        <name>GTP</name>
        <dbReference type="ChEBI" id="CHEBI:37565"/>
    </ligand>
</feature>
<keyword evidence="2 12" id="KW-0004">4Fe-4S</keyword>
<dbReference type="GO" id="GO:0006777">
    <property type="term" value="P:Mo-molybdopterin cofactor biosynthetic process"/>
    <property type="evidence" value="ECO:0007669"/>
    <property type="project" value="UniProtKB-UniRule"/>
</dbReference>
<dbReference type="SUPFAM" id="SSF102114">
    <property type="entry name" value="Radical SAM enzymes"/>
    <property type="match status" value="1"/>
</dbReference>